<dbReference type="EMBL" id="JACNIG010000195">
    <property type="protein sequence ID" value="MBC8431972.1"/>
    <property type="molecule type" value="Genomic_DNA"/>
</dbReference>
<feature type="domain" description="DAC" evidence="1">
    <location>
        <begin position="308"/>
        <end position="461"/>
    </location>
</feature>
<dbReference type="AlphaFoldDB" id="A0A8J6P2E3"/>
<dbReference type="Gene3D" id="3.40.1700.10">
    <property type="entry name" value="DNA integrity scanning protein, DisA, N-terminal domain"/>
    <property type="match status" value="1"/>
</dbReference>
<evidence type="ECO:0000313" key="2">
    <source>
        <dbReference type="EMBL" id="MBC8431972.1"/>
    </source>
</evidence>
<dbReference type="InterPro" id="IPR048552">
    <property type="entry name" value="DACND"/>
</dbReference>
<evidence type="ECO:0000259" key="1">
    <source>
        <dbReference type="PROSITE" id="PS51794"/>
    </source>
</evidence>
<dbReference type="PROSITE" id="PS51794">
    <property type="entry name" value="DAC"/>
    <property type="match status" value="1"/>
</dbReference>
<evidence type="ECO:0000313" key="3">
    <source>
        <dbReference type="Proteomes" id="UP000605201"/>
    </source>
</evidence>
<dbReference type="Proteomes" id="UP000605201">
    <property type="component" value="Unassembled WGS sequence"/>
</dbReference>
<comment type="caution">
    <text evidence="2">The sequence shown here is derived from an EMBL/GenBank/DDBJ whole genome shotgun (WGS) entry which is preliminary data.</text>
</comment>
<proteinExistence type="predicted"/>
<dbReference type="InterPro" id="IPR036888">
    <property type="entry name" value="DNA_integrity_DisA_N_sf"/>
</dbReference>
<sequence>MTMESFRNLSLFYTLDGLRDGLTHFSGSSRAALIYAVKPDDPIRVYDPQHLLHGHEPILRELYLQSNQWRQDGMEEVLNKMLSGHIHAEKNLQLAGLISYGGRSRSIFYQMWFTEHHPDMCSIGPTECWLENAVWLLSHDFATQDPLYMRTSGNVLREYATHAVRDYIVDQMNVALGWDSQIRVYPILDAVLGISSTREERARPLGELAFVEPKTILEMKLLARFPFLEQPGLGNFKHVRKLLQSVENSERKLISDGKTIVVIAAGIEEVFRISADFKGEYGFLKLNENPVCSYADGRFHSTTRQATLVEVEEALLESNLNFATVHELFKIITRIVRMAERGKYGCTLVIDYNDTPIEIAGQKLEQALDLRKERFLKLSESLAKLDGALHIGADLKLHGFACLLDGKAIPGEDRARGARFNSALRFTAANGNLIIVVVSADRPISVIQEGLELSAQCEWKPVPGCIDPPPMLEHFLE</sequence>
<dbReference type="InterPro" id="IPR003390">
    <property type="entry name" value="DNA_integrity_scan_DisA_N"/>
</dbReference>
<reference evidence="2 3" key="1">
    <citation type="submission" date="2020-08" db="EMBL/GenBank/DDBJ databases">
        <title>Bridging the membrane lipid divide: bacteria of the FCB group superphylum have the potential to synthesize archaeal ether lipids.</title>
        <authorList>
            <person name="Villanueva L."/>
            <person name="Von Meijenfeldt F.A.B."/>
            <person name="Westbye A.B."/>
            <person name="Yadav S."/>
            <person name="Hopmans E.C."/>
            <person name="Dutilh B.E."/>
            <person name="Sinninghe Damste J.S."/>
        </authorList>
    </citation>
    <scope>NUCLEOTIDE SEQUENCE [LARGE SCALE GENOMIC DNA]</scope>
    <source>
        <strain evidence="2">NIOZ-UU17</strain>
    </source>
</reference>
<dbReference type="Pfam" id="PF02457">
    <property type="entry name" value="DAC"/>
    <property type="match status" value="1"/>
</dbReference>
<protein>
    <submittedName>
        <fullName evidence="2">DNA integrity scanning protein DisA nucleotide-binding domain protein</fullName>
    </submittedName>
</protein>
<name>A0A8J6P2E3_9BACT</name>
<gene>
    <name evidence="2" type="ORF">H8D96_08625</name>
</gene>
<dbReference type="SUPFAM" id="SSF143597">
    <property type="entry name" value="YojJ-like"/>
    <property type="match status" value="1"/>
</dbReference>
<dbReference type="InterPro" id="IPR048555">
    <property type="entry name" value="DACNH"/>
</dbReference>
<dbReference type="Pfam" id="PF21750">
    <property type="entry name" value="DACNH"/>
    <property type="match status" value="1"/>
</dbReference>
<accession>A0A8J6P2E3</accession>
<dbReference type="Pfam" id="PF21749">
    <property type="entry name" value="DACND"/>
    <property type="match status" value="1"/>
</dbReference>
<organism evidence="2 3">
    <name type="scientific">Candidatus Desulfatibia vada</name>
    <dbReference type="NCBI Taxonomy" id="2841696"/>
    <lineage>
        <taxon>Bacteria</taxon>
        <taxon>Pseudomonadati</taxon>
        <taxon>Thermodesulfobacteriota</taxon>
        <taxon>Desulfobacteria</taxon>
        <taxon>Desulfobacterales</taxon>
        <taxon>Desulfobacterales incertae sedis</taxon>
        <taxon>Candidatus Desulfatibia</taxon>
    </lineage>
</organism>